<accession>A0A0C3NAE2</accession>
<protein>
    <submittedName>
        <fullName evidence="2">Uncharacterized protein</fullName>
    </submittedName>
</protein>
<gene>
    <name evidence="2" type="ORF">PHLGIDRAFT_355768</name>
</gene>
<organism evidence="2 3">
    <name type="scientific">Phlebiopsis gigantea (strain 11061_1 CR5-6)</name>
    <name type="common">White-rot fungus</name>
    <name type="synonym">Peniophora gigantea</name>
    <dbReference type="NCBI Taxonomy" id="745531"/>
    <lineage>
        <taxon>Eukaryota</taxon>
        <taxon>Fungi</taxon>
        <taxon>Dikarya</taxon>
        <taxon>Basidiomycota</taxon>
        <taxon>Agaricomycotina</taxon>
        <taxon>Agaricomycetes</taxon>
        <taxon>Polyporales</taxon>
        <taxon>Phanerochaetaceae</taxon>
        <taxon>Phlebiopsis</taxon>
    </lineage>
</organism>
<sequence>MYCCWLTLLCRSTMDSQTIASDRDLSSRLIRLRTPLGRNRAPISLCVFIPGSPRILPRAHPDTPDLSPRCHTCHHSSSQSPHPTHRRWPHTPHVLSHRWGTTAPSARLAMRPLPVGQLLPTAPPRSPQKSCRLRRRRRRRRLRHPPRTKRSPGQRRKGRSGTPYPHAQSPMRRVATTSGHRSCTGSAQRLLRYLGRQTDIVARMRFAYENARR</sequence>
<feature type="region of interest" description="Disordered" evidence="1">
    <location>
        <begin position="67"/>
        <end position="98"/>
    </location>
</feature>
<keyword evidence="3" id="KW-1185">Reference proteome</keyword>
<dbReference type="EMBL" id="KN840787">
    <property type="protein sequence ID" value="KIP01459.1"/>
    <property type="molecule type" value="Genomic_DNA"/>
</dbReference>
<feature type="compositionally biased region" description="Polar residues" evidence="1">
    <location>
        <begin position="175"/>
        <end position="185"/>
    </location>
</feature>
<feature type="region of interest" description="Disordered" evidence="1">
    <location>
        <begin position="115"/>
        <end position="185"/>
    </location>
</feature>
<proteinExistence type="predicted"/>
<reference evidence="2 3" key="1">
    <citation type="journal article" date="2014" name="PLoS Genet.">
        <title>Analysis of the Phlebiopsis gigantea genome, transcriptome and secretome provides insight into its pioneer colonization strategies of wood.</title>
        <authorList>
            <person name="Hori C."/>
            <person name="Ishida T."/>
            <person name="Igarashi K."/>
            <person name="Samejima M."/>
            <person name="Suzuki H."/>
            <person name="Master E."/>
            <person name="Ferreira P."/>
            <person name="Ruiz-Duenas F.J."/>
            <person name="Held B."/>
            <person name="Canessa P."/>
            <person name="Larrondo L.F."/>
            <person name="Schmoll M."/>
            <person name="Druzhinina I.S."/>
            <person name="Kubicek C.P."/>
            <person name="Gaskell J.A."/>
            <person name="Kersten P."/>
            <person name="St John F."/>
            <person name="Glasner J."/>
            <person name="Sabat G."/>
            <person name="Splinter BonDurant S."/>
            <person name="Syed K."/>
            <person name="Yadav J."/>
            <person name="Mgbeahuruike A.C."/>
            <person name="Kovalchuk A."/>
            <person name="Asiegbu F.O."/>
            <person name="Lackner G."/>
            <person name="Hoffmeister D."/>
            <person name="Rencoret J."/>
            <person name="Gutierrez A."/>
            <person name="Sun H."/>
            <person name="Lindquist E."/>
            <person name="Barry K."/>
            <person name="Riley R."/>
            <person name="Grigoriev I.V."/>
            <person name="Henrissat B."/>
            <person name="Kues U."/>
            <person name="Berka R.M."/>
            <person name="Martinez A.T."/>
            <person name="Covert S.F."/>
            <person name="Blanchette R.A."/>
            <person name="Cullen D."/>
        </authorList>
    </citation>
    <scope>NUCLEOTIDE SEQUENCE [LARGE SCALE GENOMIC DNA]</scope>
    <source>
        <strain evidence="2 3">11061_1 CR5-6</strain>
    </source>
</reference>
<feature type="compositionally biased region" description="Basic residues" evidence="1">
    <location>
        <begin position="131"/>
        <end position="159"/>
    </location>
</feature>
<name>A0A0C3NAE2_PHLG1</name>
<evidence type="ECO:0000313" key="2">
    <source>
        <dbReference type="EMBL" id="KIP01459.1"/>
    </source>
</evidence>
<evidence type="ECO:0000313" key="3">
    <source>
        <dbReference type="Proteomes" id="UP000053257"/>
    </source>
</evidence>
<dbReference type="HOGENOM" id="CLU_1294842_0_0_1"/>
<evidence type="ECO:0000256" key="1">
    <source>
        <dbReference type="SAM" id="MobiDB-lite"/>
    </source>
</evidence>
<dbReference type="AlphaFoldDB" id="A0A0C3NAE2"/>
<dbReference type="Proteomes" id="UP000053257">
    <property type="component" value="Unassembled WGS sequence"/>
</dbReference>